<dbReference type="RefSeq" id="WP_123877910.1">
    <property type="nucleotide sequence ID" value="NZ_RPFZ01000001.1"/>
</dbReference>
<reference evidence="1 2" key="1">
    <citation type="submission" date="2018-11" db="EMBL/GenBank/DDBJ databases">
        <title>Erythrobacter spongiae sp. nov., isolated from a marine sponge.</title>
        <authorList>
            <person name="Zhuang L."/>
            <person name="Luo L."/>
        </authorList>
    </citation>
    <scope>NUCLEOTIDE SEQUENCE [LARGE SCALE GENOMIC DNA]</scope>
    <source>
        <strain evidence="1 2">HN-E23</strain>
    </source>
</reference>
<organism evidence="1 2">
    <name type="scientific">Aurantiacibacter spongiae</name>
    <dbReference type="NCBI Taxonomy" id="2488860"/>
    <lineage>
        <taxon>Bacteria</taxon>
        <taxon>Pseudomonadati</taxon>
        <taxon>Pseudomonadota</taxon>
        <taxon>Alphaproteobacteria</taxon>
        <taxon>Sphingomonadales</taxon>
        <taxon>Erythrobacteraceae</taxon>
        <taxon>Aurantiacibacter</taxon>
    </lineage>
</organism>
<dbReference type="EMBL" id="RPFZ01000001">
    <property type="protein sequence ID" value="RPF70441.1"/>
    <property type="molecule type" value="Genomic_DNA"/>
</dbReference>
<sequence length="200" mass="21179">MTTQIGNPFPMFYDLRGRPLDRGSVYIGAVGQDPETSPIDVFADVGLTDKIAQPIRTIGGLMSRDGNAVFAFIADQQYSIRVKDADGATVFYAASANIGAANFQPASDDLDAIAALTTTTFGRQLLTQASATALRAYANIPDALPLTGGTVTGSIKRSTGGGYAYAANPAIHEVRFYFTEAGADDPRTQVGDVWFEEQAP</sequence>
<dbReference type="InterPro" id="IPR036730">
    <property type="entry name" value="P22_tailspike_N_sf"/>
</dbReference>
<evidence type="ECO:0000313" key="2">
    <source>
        <dbReference type="Proteomes" id="UP000275232"/>
    </source>
</evidence>
<dbReference type="Proteomes" id="UP000275232">
    <property type="component" value="Unassembled WGS sequence"/>
</dbReference>
<gene>
    <name evidence="1" type="ORF">EG799_01460</name>
</gene>
<accession>A0A3N5DN34</accession>
<protein>
    <submittedName>
        <fullName evidence="1">Uncharacterized protein</fullName>
    </submittedName>
</protein>
<dbReference type="AlphaFoldDB" id="A0A3N5DN34"/>
<dbReference type="SUPFAM" id="SSF51327">
    <property type="entry name" value="Head-binding domain of phage P22 tailspike protein"/>
    <property type="match status" value="1"/>
</dbReference>
<name>A0A3N5DN34_9SPHN</name>
<keyword evidence="2" id="KW-1185">Reference proteome</keyword>
<evidence type="ECO:0000313" key="1">
    <source>
        <dbReference type="EMBL" id="RPF70441.1"/>
    </source>
</evidence>
<dbReference type="OrthoDB" id="7596451at2"/>
<proteinExistence type="predicted"/>
<comment type="caution">
    <text evidence="1">The sequence shown here is derived from an EMBL/GenBank/DDBJ whole genome shotgun (WGS) entry which is preliminary data.</text>
</comment>
<dbReference type="Gene3D" id="2.170.14.10">
    <property type="entry name" value="Phage P22 tailspike-like, N-terminal domain"/>
    <property type="match status" value="1"/>
</dbReference>